<comment type="caution">
    <text evidence="6">The sequence shown here is derived from an EMBL/GenBank/DDBJ whole genome shotgun (WGS) entry which is preliminary data.</text>
</comment>
<dbReference type="Pfam" id="PF04389">
    <property type="entry name" value="Peptidase_M28"/>
    <property type="match status" value="1"/>
</dbReference>
<proteinExistence type="inferred from homology"/>
<dbReference type="InterPro" id="IPR007484">
    <property type="entry name" value="Peptidase_M28"/>
</dbReference>
<accession>A0A8J3CFK3</accession>
<dbReference type="FunFam" id="3.40.630.10:FF:000066">
    <property type="entry name" value="M28 family peptidase"/>
    <property type="match status" value="1"/>
</dbReference>
<reference evidence="6" key="1">
    <citation type="journal article" date="2014" name="Int. J. Syst. Evol. Microbiol.">
        <title>Complete genome sequence of Corynebacterium casei LMG S-19264T (=DSM 44701T), isolated from a smear-ripened cheese.</title>
        <authorList>
            <consortium name="US DOE Joint Genome Institute (JGI-PGF)"/>
            <person name="Walter F."/>
            <person name="Albersmeier A."/>
            <person name="Kalinowski J."/>
            <person name="Ruckert C."/>
        </authorList>
    </citation>
    <scope>NUCLEOTIDE SEQUENCE</scope>
    <source>
        <strain evidence="6">CGMCC 4.5737</strain>
    </source>
</reference>
<organism evidence="6 7">
    <name type="scientific">Longimycelium tulufanense</name>
    <dbReference type="NCBI Taxonomy" id="907463"/>
    <lineage>
        <taxon>Bacteria</taxon>
        <taxon>Bacillati</taxon>
        <taxon>Actinomycetota</taxon>
        <taxon>Actinomycetes</taxon>
        <taxon>Pseudonocardiales</taxon>
        <taxon>Pseudonocardiaceae</taxon>
        <taxon>Longimycelium</taxon>
    </lineage>
</organism>
<dbReference type="GO" id="GO:0008235">
    <property type="term" value="F:metalloexopeptidase activity"/>
    <property type="evidence" value="ECO:0007669"/>
    <property type="project" value="InterPro"/>
</dbReference>
<dbReference type="GO" id="GO:0004177">
    <property type="term" value="F:aminopeptidase activity"/>
    <property type="evidence" value="ECO:0007669"/>
    <property type="project" value="UniProtKB-KW"/>
</dbReference>
<keyword evidence="6" id="KW-0645">Protease</keyword>
<feature type="region of interest" description="Disordered" evidence="4">
    <location>
        <begin position="1"/>
        <end position="22"/>
    </location>
</feature>
<dbReference type="PANTHER" id="PTHR12147">
    <property type="entry name" value="METALLOPEPTIDASE M28 FAMILY MEMBER"/>
    <property type="match status" value="1"/>
</dbReference>
<keyword evidence="7" id="KW-1185">Reference proteome</keyword>
<dbReference type="InterPro" id="IPR045175">
    <property type="entry name" value="M28_fam"/>
</dbReference>
<evidence type="ECO:0000256" key="3">
    <source>
        <dbReference type="ARBA" id="ARBA00022801"/>
    </source>
</evidence>
<protein>
    <submittedName>
        <fullName evidence="6">Aminopeptidase</fullName>
    </submittedName>
</protein>
<dbReference type="EMBL" id="BMMK01000015">
    <property type="protein sequence ID" value="GGM60033.1"/>
    <property type="molecule type" value="Genomic_DNA"/>
</dbReference>
<dbReference type="SUPFAM" id="SSF53187">
    <property type="entry name" value="Zn-dependent exopeptidases"/>
    <property type="match status" value="1"/>
</dbReference>
<gene>
    <name evidence="6" type="ORF">GCM10012275_33960</name>
</gene>
<evidence type="ECO:0000313" key="7">
    <source>
        <dbReference type="Proteomes" id="UP000637578"/>
    </source>
</evidence>
<evidence type="ECO:0000256" key="4">
    <source>
        <dbReference type="SAM" id="MobiDB-lite"/>
    </source>
</evidence>
<dbReference type="GO" id="GO:0006508">
    <property type="term" value="P:proteolysis"/>
    <property type="evidence" value="ECO:0007669"/>
    <property type="project" value="InterPro"/>
</dbReference>
<dbReference type="Proteomes" id="UP000637578">
    <property type="component" value="Unassembled WGS sequence"/>
</dbReference>
<feature type="domain" description="Peptidase M28" evidence="5">
    <location>
        <begin position="138"/>
        <end position="320"/>
    </location>
</feature>
<reference evidence="6" key="2">
    <citation type="submission" date="2020-09" db="EMBL/GenBank/DDBJ databases">
        <authorList>
            <person name="Sun Q."/>
            <person name="Zhou Y."/>
        </authorList>
    </citation>
    <scope>NUCLEOTIDE SEQUENCE</scope>
    <source>
        <strain evidence="6">CGMCC 4.5737</strain>
    </source>
</reference>
<dbReference type="GO" id="GO:0046872">
    <property type="term" value="F:metal ion binding"/>
    <property type="evidence" value="ECO:0007669"/>
    <property type="project" value="UniProtKB-KW"/>
</dbReference>
<keyword evidence="2" id="KW-0479">Metal-binding</keyword>
<comment type="similarity">
    <text evidence="1">Belongs to the peptidase M28 family. M28A subfamily.</text>
</comment>
<keyword evidence="3" id="KW-0378">Hydrolase</keyword>
<dbReference type="Gene3D" id="3.40.630.10">
    <property type="entry name" value="Zn peptidases"/>
    <property type="match status" value="1"/>
</dbReference>
<evidence type="ECO:0000256" key="1">
    <source>
        <dbReference type="ARBA" id="ARBA00005957"/>
    </source>
</evidence>
<dbReference type="PANTHER" id="PTHR12147:SF26">
    <property type="entry name" value="PEPTIDASE M28 DOMAIN-CONTAINING PROTEIN"/>
    <property type="match status" value="1"/>
</dbReference>
<name>A0A8J3CFK3_9PSEU</name>
<sequence length="344" mass="36547">MLPVRSAHGALPPAAPAPQSCRRHTPAIRRIHMKSVKALLGVVLALLVGVAGALLGPAPAFGAAPARAELSAPPQIPAENIMRHLRQFQAIADRNGGNRAHGRPGYRASVDYVKSQLDAAGFRTSLQPFSYRGATGWNLIADWPSGDPNQVVFLGAHLDGVPAGPGINDNASGSAAVLETALTVARTNLKTQKRLRFGWWGAEELGLIGSRYYTGNLPAAERSKIKAYLNFDMVGAKNTRTWGVYNDDPNLRRMFENHFRSKGVQTRPMNIGGRSDHASFKNIGVPVSGIASGNDPCYHARCDTINNVGANVVATSTNAAAHGAWTLAGTAGSRLPGRELRLAS</sequence>
<evidence type="ECO:0000259" key="5">
    <source>
        <dbReference type="Pfam" id="PF04389"/>
    </source>
</evidence>
<evidence type="ECO:0000313" key="6">
    <source>
        <dbReference type="EMBL" id="GGM60033.1"/>
    </source>
</evidence>
<dbReference type="AlphaFoldDB" id="A0A8J3CFK3"/>
<keyword evidence="6" id="KW-0031">Aminopeptidase</keyword>
<evidence type="ECO:0000256" key="2">
    <source>
        <dbReference type="ARBA" id="ARBA00022723"/>
    </source>
</evidence>